<keyword evidence="3" id="KW-1185">Reference proteome</keyword>
<accession>A0A927R6Z3</accession>
<name>A0A927R6Z3_9ACTN</name>
<dbReference type="Proteomes" id="UP000638648">
    <property type="component" value="Unassembled WGS sequence"/>
</dbReference>
<dbReference type="InterPro" id="IPR032710">
    <property type="entry name" value="NTF2-like_dom_sf"/>
</dbReference>
<comment type="caution">
    <text evidence="2">The sequence shown here is derived from an EMBL/GenBank/DDBJ whole genome shotgun (WGS) entry which is preliminary data.</text>
</comment>
<gene>
    <name evidence="2" type="ORF">HEB94_000512</name>
</gene>
<sequence length="121" mass="13269">MMTEVRTPVEIAVAFIEAFARRDMVAVAAHLAENVVFESPRVTVRGAESFLQAVGQFAQAVTGVRIVSALGDDREAMIMYDMETGPFGTLRSVDRIVVQDGKIISDILVFDTYEVRKATEG</sequence>
<reference evidence="2" key="1">
    <citation type="submission" date="2020-10" db="EMBL/GenBank/DDBJ databases">
        <title>Sequencing the genomes of 1000 actinobacteria strains.</title>
        <authorList>
            <person name="Klenk H.-P."/>
        </authorList>
    </citation>
    <scope>NUCLEOTIDE SEQUENCE</scope>
    <source>
        <strain evidence="2">DSM 45354</strain>
    </source>
</reference>
<dbReference type="Pfam" id="PF12680">
    <property type="entry name" value="SnoaL_2"/>
    <property type="match status" value="1"/>
</dbReference>
<dbReference type="InterPro" id="IPR037401">
    <property type="entry name" value="SnoaL-like"/>
</dbReference>
<dbReference type="AlphaFoldDB" id="A0A927R6Z3"/>
<protein>
    <submittedName>
        <fullName evidence="2">Ketosteroid isomerase-like protein</fullName>
    </submittedName>
</protein>
<feature type="domain" description="SnoaL-like" evidence="1">
    <location>
        <begin position="14"/>
        <end position="104"/>
    </location>
</feature>
<evidence type="ECO:0000259" key="1">
    <source>
        <dbReference type="Pfam" id="PF12680"/>
    </source>
</evidence>
<evidence type="ECO:0000313" key="3">
    <source>
        <dbReference type="Proteomes" id="UP000638648"/>
    </source>
</evidence>
<dbReference type="SUPFAM" id="SSF54427">
    <property type="entry name" value="NTF2-like"/>
    <property type="match status" value="1"/>
</dbReference>
<keyword evidence="2" id="KW-0413">Isomerase</keyword>
<evidence type="ECO:0000313" key="2">
    <source>
        <dbReference type="EMBL" id="MBE1603664.1"/>
    </source>
</evidence>
<dbReference type="Gene3D" id="3.10.450.50">
    <property type="match status" value="1"/>
</dbReference>
<organism evidence="2 3">
    <name type="scientific">Actinopolymorpha pittospori</name>
    <dbReference type="NCBI Taxonomy" id="648752"/>
    <lineage>
        <taxon>Bacteria</taxon>
        <taxon>Bacillati</taxon>
        <taxon>Actinomycetota</taxon>
        <taxon>Actinomycetes</taxon>
        <taxon>Propionibacteriales</taxon>
        <taxon>Actinopolymorphaceae</taxon>
        <taxon>Actinopolymorpha</taxon>
    </lineage>
</organism>
<proteinExistence type="predicted"/>
<dbReference type="GO" id="GO:0016853">
    <property type="term" value="F:isomerase activity"/>
    <property type="evidence" value="ECO:0007669"/>
    <property type="project" value="UniProtKB-KW"/>
</dbReference>
<dbReference type="EMBL" id="JADBEM010000001">
    <property type="protein sequence ID" value="MBE1603664.1"/>
    <property type="molecule type" value="Genomic_DNA"/>
</dbReference>